<dbReference type="EMBL" id="LDAU01000083">
    <property type="protein sequence ID" value="KRX07400.1"/>
    <property type="molecule type" value="Genomic_DNA"/>
</dbReference>
<evidence type="ECO:0000256" key="2">
    <source>
        <dbReference type="PROSITE-ProRule" id="PRU00103"/>
    </source>
</evidence>
<dbReference type="SUPFAM" id="SSF48371">
    <property type="entry name" value="ARM repeat"/>
    <property type="match status" value="1"/>
</dbReference>
<proteinExistence type="predicted"/>
<dbReference type="PANTHER" id="PTHR21467">
    <property type="entry name" value="PROTEIN PHOSPHATASE 4 REGULATORY SUBUNIT 4 PPP4R4"/>
    <property type="match status" value="1"/>
</dbReference>
<accession>A0A0V0QZS9</accession>
<feature type="repeat" description="HEAT" evidence="2">
    <location>
        <begin position="115"/>
        <end position="153"/>
    </location>
</feature>
<evidence type="ECO:0000259" key="4">
    <source>
        <dbReference type="Pfam" id="PF22956"/>
    </source>
</evidence>
<sequence>MVLMLNLWNQNVVDAWVKVFQAFVQVVDQKEYEESINKLILSLTDVSASEISRYGGAKMIGIMSDIRKEGVQGILFEQGRLLCADKDYDVRKVMAGEVLEKLSKNLDPFSIQIYLMPKIFQLVYDKEPQVKCAGVKLLFSIIEYLAIEEQKNRLPKIFLEMMELGQEEVFLTLTEIQGNVFMHLAQYYIKNQQQMKIITEFLIKQTKHENVQVRKNFAYAFPGILQLLEGNIFNNIYKYYKKMILEDEEPSVRQCLFGSIHEIAKIIGKNETKEKLYDILKKILKSKDKDIIQAVSQNIQKVIENFYLNDEYEIDDIILNKYESKDGLNIQQQKQKNINQQKQEGLDQDDSKSLNNNSRILSNSQKLEDQKTEKTCFGFE</sequence>
<evidence type="ECO:0000256" key="1">
    <source>
        <dbReference type="ARBA" id="ARBA00022737"/>
    </source>
</evidence>
<keyword evidence="6" id="KW-1185">Reference proteome</keyword>
<name>A0A0V0QZS9_PSEPJ</name>
<feature type="compositionally biased region" description="Low complexity" evidence="3">
    <location>
        <begin position="353"/>
        <end position="364"/>
    </location>
</feature>
<evidence type="ECO:0000313" key="5">
    <source>
        <dbReference type="EMBL" id="KRX07400.1"/>
    </source>
</evidence>
<dbReference type="InterPro" id="IPR016024">
    <property type="entry name" value="ARM-type_fold"/>
</dbReference>
<reference evidence="5 6" key="1">
    <citation type="journal article" date="2015" name="Sci. Rep.">
        <title>Genome of the facultative scuticociliatosis pathogen Pseudocohnilembus persalinus provides insight into its virulence through horizontal gene transfer.</title>
        <authorList>
            <person name="Xiong J."/>
            <person name="Wang G."/>
            <person name="Cheng J."/>
            <person name="Tian M."/>
            <person name="Pan X."/>
            <person name="Warren A."/>
            <person name="Jiang C."/>
            <person name="Yuan D."/>
            <person name="Miao W."/>
        </authorList>
    </citation>
    <scope>NUCLEOTIDE SEQUENCE [LARGE SCALE GENOMIC DNA]</scope>
    <source>
        <strain evidence="5">36N120E</strain>
    </source>
</reference>
<evidence type="ECO:0000256" key="3">
    <source>
        <dbReference type="SAM" id="MobiDB-lite"/>
    </source>
</evidence>
<dbReference type="OrthoDB" id="294448at2759"/>
<organism evidence="5 6">
    <name type="scientific">Pseudocohnilembus persalinus</name>
    <name type="common">Ciliate</name>
    <dbReference type="NCBI Taxonomy" id="266149"/>
    <lineage>
        <taxon>Eukaryota</taxon>
        <taxon>Sar</taxon>
        <taxon>Alveolata</taxon>
        <taxon>Ciliophora</taxon>
        <taxon>Intramacronucleata</taxon>
        <taxon>Oligohymenophorea</taxon>
        <taxon>Scuticociliatia</taxon>
        <taxon>Philasterida</taxon>
        <taxon>Pseudocohnilembidae</taxon>
        <taxon>Pseudocohnilembus</taxon>
    </lineage>
</organism>
<dbReference type="Proteomes" id="UP000054937">
    <property type="component" value="Unassembled WGS sequence"/>
</dbReference>
<evidence type="ECO:0000313" key="6">
    <source>
        <dbReference type="Proteomes" id="UP000054937"/>
    </source>
</evidence>
<keyword evidence="1" id="KW-0677">Repeat</keyword>
<feature type="domain" description="Phosphatase 2A Regulatory Subunit A helical" evidence="4">
    <location>
        <begin position="92"/>
        <end position="302"/>
    </location>
</feature>
<gene>
    <name evidence="5" type="ORF">PPERSA_03233</name>
</gene>
<dbReference type="InParanoid" id="A0A0V0QZS9"/>
<dbReference type="InterPro" id="IPR011989">
    <property type="entry name" value="ARM-like"/>
</dbReference>
<protein>
    <submittedName>
        <fullName evidence="5">Armadillo-type fold</fullName>
    </submittedName>
</protein>
<dbReference type="PROSITE" id="PS50077">
    <property type="entry name" value="HEAT_REPEAT"/>
    <property type="match status" value="1"/>
</dbReference>
<dbReference type="InterPro" id="IPR055231">
    <property type="entry name" value="2AA_helical"/>
</dbReference>
<dbReference type="OMA" id="HYEATET"/>
<dbReference type="InterPro" id="IPR039918">
    <property type="entry name" value="PPP4R4"/>
</dbReference>
<feature type="region of interest" description="Disordered" evidence="3">
    <location>
        <begin position="334"/>
        <end position="380"/>
    </location>
</feature>
<feature type="compositionally biased region" description="Low complexity" evidence="3">
    <location>
        <begin position="334"/>
        <end position="343"/>
    </location>
</feature>
<dbReference type="AlphaFoldDB" id="A0A0V0QZS9"/>
<dbReference type="Pfam" id="PF22956">
    <property type="entry name" value="VPS15-like_hel"/>
    <property type="match status" value="1"/>
</dbReference>
<dbReference type="InterPro" id="IPR021133">
    <property type="entry name" value="HEAT_type_2"/>
</dbReference>
<comment type="caution">
    <text evidence="5">The sequence shown here is derived from an EMBL/GenBank/DDBJ whole genome shotgun (WGS) entry which is preliminary data.</text>
</comment>
<dbReference type="Gene3D" id="1.25.10.10">
    <property type="entry name" value="Leucine-rich Repeat Variant"/>
    <property type="match status" value="1"/>
</dbReference>
<dbReference type="PANTHER" id="PTHR21467:SF0">
    <property type="entry name" value="SERINE_THREONINE-PROTEIN PHOSPHATASE 4 REGULATORY SUBUNIT 4"/>
    <property type="match status" value="1"/>
</dbReference>